<evidence type="ECO:0000313" key="3">
    <source>
        <dbReference type="Proteomes" id="UP000789375"/>
    </source>
</evidence>
<evidence type="ECO:0000256" key="1">
    <source>
        <dbReference type="SAM" id="MobiDB-lite"/>
    </source>
</evidence>
<dbReference type="AlphaFoldDB" id="A0A9N8ZTM1"/>
<feature type="compositionally biased region" description="Basic residues" evidence="1">
    <location>
        <begin position="1"/>
        <end position="13"/>
    </location>
</feature>
<sequence>MNPFRKSKKHAIKKINTINISQKKNTKNTSKRGHKKKVQKTEAIDNRESNTIKETKQSYKNYKEKKIITPQSQIIDKLLNDSDSSNEDDNNIPNKNNNNSNKDDNKNDNNVSKENSNKAYEAITPSKLIPILEKEATGLMSALEIEINRRLISVLEEIISKLVSLDLRANNQNEFLFFKLKSALKSRTDSQNNFTFSRRVLSRLNSTQLDINSQEKILLRLNSRPLLDINSQDDDYFIPSRLNSRLNSRSLSDVNSQDNDYFTFLKRRTNSPDYYDPSNRVLYSKPMRPSPL</sequence>
<accession>A0A9N8ZTM1</accession>
<feature type="compositionally biased region" description="Basic and acidic residues" evidence="1">
    <location>
        <begin position="39"/>
        <end position="58"/>
    </location>
</feature>
<evidence type="ECO:0000313" key="2">
    <source>
        <dbReference type="EMBL" id="CAG8506893.1"/>
    </source>
</evidence>
<feature type="compositionally biased region" description="Low complexity" evidence="1">
    <location>
        <begin position="108"/>
        <end position="118"/>
    </location>
</feature>
<reference evidence="2" key="1">
    <citation type="submission" date="2021-06" db="EMBL/GenBank/DDBJ databases">
        <authorList>
            <person name="Kallberg Y."/>
            <person name="Tangrot J."/>
            <person name="Rosling A."/>
        </authorList>
    </citation>
    <scope>NUCLEOTIDE SEQUENCE</scope>
    <source>
        <strain evidence="2">87-6 pot B 2015</strain>
    </source>
</reference>
<feature type="compositionally biased region" description="Low complexity" evidence="1">
    <location>
        <begin position="91"/>
        <end position="100"/>
    </location>
</feature>
<keyword evidence="3" id="KW-1185">Reference proteome</keyword>
<dbReference type="Proteomes" id="UP000789375">
    <property type="component" value="Unassembled WGS sequence"/>
</dbReference>
<organism evidence="2 3">
    <name type="scientific">Funneliformis mosseae</name>
    <name type="common">Endomycorrhizal fungus</name>
    <name type="synonym">Glomus mosseae</name>
    <dbReference type="NCBI Taxonomy" id="27381"/>
    <lineage>
        <taxon>Eukaryota</taxon>
        <taxon>Fungi</taxon>
        <taxon>Fungi incertae sedis</taxon>
        <taxon>Mucoromycota</taxon>
        <taxon>Glomeromycotina</taxon>
        <taxon>Glomeromycetes</taxon>
        <taxon>Glomerales</taxon>
        <taxon>Glomeraceae</taxon>
        <taxon>Funneliformis</taxon>
    </lineage>
</organism>
<feature type="region of interest" description="Disordered" evidence="1">
    <location>
        <begin position="80"/>
        <end position="119"/>
    </location>
</feature>
<proteinExistence type="predicted"/>
<feature type="region of interest" description="Disordered" evidence="1">
    <location>
        <begin position="1"/>
        <end position="58"/>
    </location>
</feature>
<gene>
    <name evidence="2" type="ORF">FMOSSE_LOCUS4329</name>
</gene>
<comment type="caution">
    <text evidence="2">The sequence shown here is derived from an EMBL/GenBank/DDBJ whole genome shotgun (WGS) entry which is preliminary data.</text>
</comment>
<feature type="compositionally biased region" description="Basic residues" evidence="1">
    <location>
        <begin position="24"/>
        <end position="38"/>
    </location>
</feature>
<feature type="non-terminal residue" evidence="2">
    <location>
        <position position="1"/>
    </location>
</feature>
<name>A0A9N8ZTM1_FUNMO</name>
<protein>
    <submittedName>
        <fullName evidence="2">16456_t:CDS:1</fullName>
    </submittedName>
</protein>
<dbReference type="EMBL" id="CAJVPP010000723">
    <property type="protein sequence ID" value="CAG8506893.1"/>
    <property type="molecule type" value="Genomic_DNA"/>
</dbReference>